<comment type="caution">
    <text evidence="10">Lacks conserved residue(s) required for the propagation of feature annotation.</text>
</comment>
<evidence type="ECO:0000256" key="8">
    <source>
        <dbReference type="ARBA" id="ARBA00022840"/>
    </source>
</evidence>
<dbReference type="GO" id="GO:0005829">
    <property type="term" value="C:cytosol"/>
    <property type="evidence" value="ECO:0007669"/>
    <property type="project" value="TreeGrafter"/>
</dbReference>
<keyword evidence="7 10" id="KW-0418">Kinase</keyword>
<comment type="similarity">
    <text evidence="1 10">Belongs to the thymidylate kinase family.</text>
</comment>
<evidence type="ECO:0000256" key="9">
    <source>
        <dbReference type="ARBA" id="ARBA00048743"/>
    </source>
</evidence>
<gene>
    <name evidence="10" type="primary">tmk</name>
    <name evidence="12" type="ORF">SELSPUOL_02575</name>
</gene>
<dbReference type="GO" id="GO:0006235">
    <property type="term" value="P:dTTP biosynthetic process"/>
    <property type="evidence" value="ECO:0007669"/>
    <property type="project" value="UniProtKB-UniRule"/>
</dbReference>
<evidence type="ECO:0000256" key="1">
    <source>
        <dbReference type="ARBA" id="ARBA00009776"/>
    </source>
</evidence>
<evidence type="ECO:0000256" key="7">
    <source>
        <dbReference type="ARBA" id="ARBA00022777"/>
    </source>
</evidence>
<evidence type="ECO:0000313" key="13">
    <source>
        <dbReference type="Proteomes" id="UP000003505"/>
    </source>
</evidence>
<comment type="function">
    <text evidence="10">Phosphorylation of dTMP to form dTDP in both de novo and salvage pathways of dTTP synthesis.</text>
</comment>
<dbReference type="GO" id="GO:0005524">
    <property type="term" value="F:ATP binding"/>
    <property type="evidence" value="ECO:0007669"/>
    <property type="project" value="UniProtKB-UniRule"/>
</dbReference>
<dbReference type="SUPFAM" id="SSF52540">
    <property type="entry name" value="P-loop containing nucleoside triphosphate hydrolases"/>
    <property type="match status" value="1"/>
</dbReference>
<keyword evidence="6 10" id="KW-0547">Nucleotide-binding</keyword>
<evidence type="ECO:0000256" key="2">
    <source>
        <dbReference type="ARBA" id="ARBA00012980"/>
    </source>
</evidence>
<keyword evidence="5 10" id="KW-0545">Nucleotide biosynthesis</keyword>
<dbReference type="AlphaFoldDB" id="C9LYL4"/>
<dbReference type="HAMAP" id="MF_00165">
    <property type="entry name" value="Thymidylate_kinase"/>
    <property type="match status" value="1"/>
</dbReference>
<name>C9LYL4_SELS3</name>
<evidence type="ECO:0000256" key="6">
    <source>
        <dbReference type="ARBA" id="ARBA00022741"/>
    </source>
</evidence>
<dbReference type="CDD" id="cd01672">
    <property type="entry name" value="TMPK"/>
    <property type="match status" value="1"/>
</dbReference>
<keyword evidence="4 10" id="KW-0808">Transferase</keyword>
<evidence type="ECO:0000256" key="5">
    <source>
        <dbReference type="ARBA" id="ARBA00022727"/>
    </source>
</evidence>
<dbReference type="STRING" id="546271.Selsp_2061"/>
<evidence type="ECO:0000256" key="4">
    <source>
        <dbReference type="ARBA" id="ARBA00022679"/>
    </source>
</evidence>
<evidence type="ECO:0000259" key="11">
    <source>
        <dbReference type="Pfam" id="PF02223"/>
    </source>
</evidence>
<reference evidence="12 13" key="1">
    <citation type="submission" date="2009-09" db="EMBL/GenBank/DDBJ databases">
        <authorList>
            <person name="Weinstock G."/>
            <person name="Sodergren E."/>
            <person name="Clifton S."/>
            <person name="Fulton L."/>
            <person name="Fulton B."/>
            <person name="Courtney L."/>
            <person name="Fronick C."/>
            <person name="Harrison M."/>
            <person name="Strong C."/>
            <person name="Farmer C."/>
            <person name="Delahaunty K."/>
            <person name="Markovic C."/>
            <person name="Hall O."/>
            <person name="Minx P."/>
            <person name="Tomlinson C."/>
            <person name="Mitreva M."/>
            <person name="Nelson J."/>
            <person name="Hou S."/>
            <person name="Wollam A."/>
            <person name="Pepin K.H."/>
            <person name="Johnson M."/>
            <person name="Bhonagiri V."/>
            <person name="Nash W.E."/>
            <person name="Warren W."/>
            <person name="Chinwalla A."/>
            <person name="Mardis E.R."/>
            <person name="Wilson R.K."/>
        </authorList>
    </citation>
    <scope>NUCLEOTIDE SEQUENCE [LARGE SCALE GENOMIC DNA]</scope>
    <source>
        <strain evidence="13">ATCC 35185 / DSM 20758 / VPI D19B-28</strain>
    </source>
</reference>
<dbReference type="InterPro" id="IPR039430">
    <property type="entry name" value="Thymidylate_kin-like_dom"/>
</dbReference>
<dbReference type="InterPro" id="IPR018094">
    <property type="entry name" value="Thymidylate_kinase"/>
</dbReference>
<dbReference type="GO" id="GO:0006227">
    <property type="term" value="P:dUDP biosynthetic process"/>
    <property type="evidence" value="ECO:0007669"/>
    <property type="project" value="TreeGrafter"/>
</dbReference>
<dbReference type="eggNOG" id="COG0125">
    <property type="taxonomic scope" value="Bacteria"/>
</dbReference>
<accession>C9LYL4</accession>
<keyword evidence="8 10" id="KW-0067">ATP-binding</keyword>
<dbReference type="Gene3D" id="3.40.50.300">
    <property type="entry name" value="P-loop containing nucleotide triphosphate hydrolases"/>
    <property type="match status" value="1"/>
</dbReference>
<evidence type="ECO:0000313" key="12">
    <source>
        <dbReference type="EMBL" id="EEX76080.1"/>
    </source>
</evidence>
<comment type="caution">
    <text evidence="12">The sequence shown here is derived from an EMBL/GenBank/DDBJ whole genome shotgun (WGS) entry which is preliminary data.</text>
</comment>
<sequence>MKEAGILQAKGKLLVLEAGDGSGKATQTKMLRERLVAEGRCVRQVEFPDYASPSSALVRMYLGGDFGERASEVNAYAASAFFAVDRYASFQTKWRADLEAGAIVLADRYTTANMVHQAVKLEEAAEREAFLAWLEDFEYGKLALPRPDLVLFLDMDPAVSRRLIAARAAASGAARDIHERDEGYLVRCHRASVNLAARCGWQRVRCSEAGEPLSREAVHEKIYEAVRRIL</sequence>
<dbReference type="GO" id="GO:0004798">
    <property type="term" value="F:dTMP kinase activity"/>
    <property type="evidence" value="ECO:0007669"/>
    <property type="project" value="UniProtKB-UniRule"/>
</dbReference>
<dbReference type="Pfam" id="PF02223">
    <property type="entry name" value="Thymidylate_kin"/>
    <property type="match status" value="1"/>
</dbReference>
<evidence type="ECO:0000256" key="10">
    <source>
        <dbReference type="HAMAP-Rule" id="MF_00165"/>
    </source>
</evidence>
<dbReference type="EC" id="2.7.4.9" evidence="2 10"/>
<evidence type="ECO:0000256" key="3">
    <source>
        <dbReference type="ARBA" id="ARBA00017144"/>
    </source>
</evidence>
<dbReference type="PANTHER" id="PTHR10344">
    <property type="entry name" value="THYMIDYLATE KINASE"/>
    <property type="match status" value="1"/>
</dbReference>
<dbReference type="EMBL" id="ACKP02000054">
    <property type="protein sequence ID" value="EEX76080.1"/>
    <property type="molecule type" value="Genomic_DNA"/>
</dbReference>
<dbReference type="GO" id="GO:0006233">
    <property type="term" value="P:dTDP biosynthetic process"/>
    <property type="evidence" value="ECO:0007669"/>
    <property type="project" value="InterPro"/>
</dbReference>
<protein>
    <recommendedName>
        <fullName evidence="3 10">Thymidylate kinase</fullName>
        <ecNumber evidence="2 10">2.7.4.9</ecNumber>
    </recommendedName>
    <alternativeName>
        <fullName evidence="10">dTMP kinase</fullName>
    </alternativeName>
</protein>
<dbReference type="Proteomes" id="UP000003505">
    <property type="component" value="Unassembled WGS sequence"/>
</dbReference>
<feature type="domain" description="Thymidylate kinase-like" evidence="11">
    <location>
        <begin position="19"/>
        <end position="204"/>
    </location>
</feature>
<proteinExistence type="inferred from homology"/>
<dbReference type="InterPro" id="IPR027417">
    <property type="entry name" value="P-loop_NTPase"/>
</dbReference>
<organism evidence="12 13">
    <name type="scientific">Selenomonas sputigena (strain ATCC 35185 / DSM 20758 / CCUG 44933 / VPI D19B-28)</name>
    <dbReference type="NCBI Taxonomy" id="546271"/>
    <lineage>
        <taxon>Bacteria</taxon>
        <taxon>Bacillati</taxon>
        <taxon>Bacillota</taxon>
        <taxon>Negativicutes</taxon>
        <taxon>Selenomonadales</taxon>
        <taxon>Selenomonadaceae</taxon>
        <taxon>Selenomonas</taxon>
    </lineage>
</organism>
<comment type="catalytic activity">
    <reaction evidence="9 10">
        <text>dTMP + ATP = dTDP + ADP</text>
        <dbReference type="Rhea" id="RHEA:13517"/>
        <dbReference type="ChEBI" id="CHEBI:30616"/>
        <dbReference type="ChEBI" id="CHEBI:58369"/>
        <dbReference type="ChEBI" id="CHEBI:63528"/>
        <dbReference type="ChEBI" id="CHEBI:456216"/>
        <dbReference type="EC" id="2.7.4.9"/>
    </reaction>
</comment>
<dbReference type="PANTHER" id="PTHR10344:SF4">
    <property type="entry name" value="UMP-CMP KINASE 2, MITOCHONDRIAL"/>
    <property type="match status" value="1"/>
</dbReference>
<dbReference type="FunFam" id="3.40.50.300:FF:002288">
    <property type="entry name" value="Probable thymidylate kinase"/>
    <property type="match status" value="1"/>
</dbReference>